<evidence type="ECO:0000256" key="1">
    <source>
        <dbReference type="ARBA" id="ARBA00005476"/>
    </source>
</evidence>
<proteinExistence type="inferred from homology"/>
<evidence type="ECO:0000313" key="4">
    <source>
        <dbReference type="EMBL" id="KAB5526713.1"/>
    </source>
</evidence>
<keyword evidence="5" id="KW-1185">Reference proteome</keyword>
<evidence type="ECO:0000313" key="5">
    <source>
        <dbReference type="Proteomes" id="UP000326939"/>
    </source>
</evidence>
<feature type="region of interest" description="Disordered" evidence="2">
    <location>
        <begin position="367"/>
        <end position="390"/>
    </location>
</feature>
<dbReference type="Pfam" id="PF04571">
    <property type="entry name" value="Lipin_N"/>
    <property type="match status" value="1"/>
</dbReference>
<protein>
    <recommendedName>
        <fullName evidence="3">LNS2/PITP domain-containing protein</fullName>
    </recommendedName>
</protein>
<dbReference type="InterPro" id="IPR031315">
    <property type="entry name" value="LNS2/PITP"/>
</dbReference>
<evidence type="ECO:0000259" key="3">
    <source>
        <dbReference type="SMART" id="SM00775"/>
    </source>
</evidence>
<feature type="region of interest" description="Disordered" evidence="2">
    <location>
        <begin position="202"/>
        <end position="235"/>
    </location>
</feature>
<evidence type="ECO:0000256" key="2">
    <source>
        <dbReference type="SAM" id="MobiDB-lite"/>
    </source>
</evidence>
<comment type="caution">
    <text evidence="4">The sequence shown here is derived from an EMBL/GenBank/DDBJ whole genome shotgun (WGS) entry which is preliminary data.</text>
</comment>
<organism evidence="4 5">
    <name type="scientific">Salix brachista</name>
    <dbReference type="NCBI Taxonomy" id="2182728"/>
    <lineage>
        <taxon>Eukaryota</taxon>
        <taxon>Viridiplantae</taxon>
        <taxon>Streptophyta</taxon>
        <taxon>Embryophyta</taxon>
        <taxon>Tracheophyta</taxon>
        <taxon>Spermatophyta</taxon>
        <taxon>Magnoliopsida</taxon>
        <taxon>eudicotyledons</taxon>
        <taxon>Gunneridae</taxon>
        <taxon>Pentapetalae</taxon>
        <taxon>rosids</taxon>
        <taxon>fabids</taxon>
        <taxon>Malpighiales</taxon>
        <taxon>Salicaceae</taxon>
        <taxon>Saliceae</taxon>
        <taxon>Salix</taxon>
    </lineage>
</organism>
<dbReference type="PANTHER" id="PTHR12181:SF12">
    <property type="entry name" value="PHOSPHATIDATE PHOSPHATASE"/>
    <property type="match status" value="1"/>
</dbReference>
<dbReference type="Proteomes" id="UP000326939">
    <property type="component" value="Chromosome 14"/>
</dbReference>
<dbReference type="InterPro" id="IPR036412">
    <property type="entry name" value="HAD-like_sf"/>
</dbReference>
<dbReference type="AlphaFoldDB" id="A0A5N5KBB2"/>
<dbReference type="SMART" id="SM00775">
    <property type="entry name" value="LNS2"/>
    <property type="match status" value="1"/>
</dbReference>
<dbReference type="InterPro" id="IPR013209">
    <property type="entry name" value="LNS2"/>
</dbReference>
<name>A0A5N5KBB2_9ROSI</name>
<dbReference type="EMBL" id="VDCV01000014">
    <property type="protein sequence ID" value="KAB5526713.1"/>
    <property type="molecule type" value="Genomic_DNA"/>
</dbReference>
<dbReference type="PANTHER" id="PTHR12181">
    <property type="entry name" value="LIPIN"/>
    <property type="match status" value="1"/>
</dbReference>
<gene>
    <name evidence="4" type="ORF">DKX38_020560</name>
</gene>
<sequence>MNAVERLGRYITRGVYTVSGPFHPFGGAVDIIVVEQPDGSFKSSPWYVRFGKFQGVLKAREKVVNVSVNGVEADLHMYLDRRGEAFFLREVEGDEGEPVLYPLSSSDEMDEQSQKNRRPVKTKSCNYDAHQLNSGDQLDGTGGSIMARTNSRRSRILGLVFGRGSFQADGYREGDDDAGKARTSLERAEIAADLLEVRWSTNLDPTKPRKNNDSRFSASDALEGSGDNMSTIDDKNHEGSFLHDAIKTNADRCILAEQTVSCNVETGNDLQSGIMSLECSLEEASVESLTLGSMDHVAEASTMAESVLGEKCGAVSGLSRDIDDSSSQNADPDDNAKGVLSVVSTPESKTSEVLEACLGKNFGDKHPCDEKGASLPDHAATEEESESRAQSFIYCETSESSIMRLKGSAEQTHETLFLASGGPVKGHFYAETLHLTADPLPEDMPNQEPENLELGTEHIDASNSFSNQTNPSSCMHIHDKLNLEVPIIVSKLDGQMAGVDPLLGSAEELESTSTGTILSFSNTGQKMQDVKNIGKEIIRNESQSAVDSFGGSEHFHGSFGPTKTAIIPSLESSEEEQFIFSDLDELKPSRIQCELNFLGEKDEENYPSSFFLERVEEMDGSFDTSDVSCSSPDKFVQDSKLADLETPKQNSNITSSPIGIPKARSVTDAEVSRLVESLPNMRSRFDNMDANDLHFPLSHSLDSISKSLEETLCRINESQCVKLDVENEIQLETEHSNEGIHNSEDLENAVSSSTFGAEEAASPVFDSQKLGLEIFSLCPAAVKDDMLLVRFGDSSKVLVASEASWRIWPFSFKRSRSRKIPQQPLNDTRSFDSENLSECNLPTDKGNGVIKPKVTKKMVRANTPTSEELASLNLKEGRNVVTFTFSTAMLGKQQVDARIYLWKWNTHIVISDVDGTITRQHLTRFNLLCYHRSDVLGQFMPMVGVDWSQMGVAHLFCAIKENGYQLLFLSARAISQAYHTRQFLANLKQDGKALPDGPIVISPDGLFPSLFREVIRRAPHEFKIACLEVSSPQFISIMMYSNPHDIRALFPSDCNPFYAGFGNRDTDEISYLKVGIPKGKIFTINPKGEVAVNRRVDTKSYTSLHTLVHGMFPPMTSFEQAWRILIHGITGNCLLQLLTYDGGSWRYFTRLLNTDKGFGHVYYRVFRIRGSSTIDGQERSQRQLPVMLLCWAPRISVDLKGIYGGSTEFKRMQLYLLSCFNWGKFRILYSTTNVIQSMYTFIGISWGKGRQ</sequence>
<dbReference type="Pfam" id="PF08235">
    <property type="entry name" value="LNS2"/>
    <property type="match status" value="1"/>
</dbReference>
<dbReference type="InterPro" id="IPR026058">
    <property type="entry name" value="LIPIN"/>
</dbReference>
<dbReference type="GO" id="GO:0008195">
    <property type="term" value="F:phosphatidate phosphatase activity"/>
    <property type="evidence" value="ECO:0007669"/>
    <property type="project" value="TreeGrafter"/>
</dbReference>
<accession>A0A5N5KBB2</accession>
<dbReference type="SUPFAM" id="SSF56784">
    <property type="entry name" value="HAD-like"/>
    <property type="match status" value="1"/>
</dbReference>
<feature type="domain" description="LNS2/PITP" evidence="3">
    <location>
        <begin position="908"/>
        <end position="1093"/>
    </location>
</feature>
<reference evidence="5" key="1">
    <citation type="journal article" date="2019" name="Gigascience">
        <title>De novo genome assembly of the endangered Acer yangbiense, a plant species with extremely small populations endemic to Yunnan Province, China.</title>
        <authorList>
            <person name="Yang J."/>
            <person name="Wariss H.M."/>
            <person name="Tao L."/>
            <person name="Zhang R."/>
            <person name="Yun Q."/>
            <person name="Hollingsworth P."/>
            <person name="Dao Z."/>
            <person name="Luo G."/>
            <person name="Guo H."/>
            <person name="Ma Y."/>
            <person name="Sun W."/>
        </authorList>
    </citation>
    <scope>NUCLEOTIDE SEQUENCE [LARGE SCALE GENOMIC DNA]</scope>
    <source>
        <strain evidence="5">cv. br00</strain>
    </source>
</reference>
<feature type="region of interest" description="Disordered" evidence="2">
    <location>
        <begin position="101"/>
        <end position="142"/>
    </location>
</feature>
<dbReference type="InterPro" id="IPR007651">
    <property type="entry name" value="Lipin_N"/>
</dbReference>
<feature type="region of interest" description="Disordered" evidence="2">
    <location>
        <begin position="319"/>
        <end position="338"/>
    </location>
</feature>
<comment type="similarity">
    <text evidence="1">Belongs to the lipin family.</text>
</comment>